<keyword evidence="8" id="KW-0456">Lyase</keyword>
<evidence type="ECO:0000313" key="14">
    <source>
        <dbReference type="EMBL" id="SHH19106.1"/>
    </source>
</evidence>
<dbReference type="Pfam" id="PF00205">
    <property type="entry name" value="TPP_enzyme_M"/>
    <property type="match status" value="1"/>
</dbReference>
<evidence type="ECO:0000256" key="5">
    <source>
        <dbReference type="ARBA" id="ARBA00022793"/>
    </source>
</evidence>
<dbReference type="PIRSF" id="PIRSF036565">
    <property type="entry name" value="Pyruvt_ip_decrb"/>
    <property type="match status" value="1"/>
</dbReference>
<dbReference type="PANTHER" id="PTHR43452">
    <property type="entry name" value="PYRUVATE DECARBOXYLASE"/>
    <property type="match status" value="1"/>
</dbReference>
<dbReference type="InterPro" id="IPR017765">
    <property type="entry name" value="IPDC"/>
</dbReference>
<dbReference type="InterPro" id="IPR047213">
    <property type="entry name" value="TPP_PYR_PDC_IPDC-like"/>
</dbReference>
<dbReference type="GO" id="GO:0000287">
    <property type="term" value="F:magnesium ion binding"/>
    <property type="evidence" value="ECO:0007669"/>
    <property type="project" value="InterPro"/>
</dbReference>
<keyword evidence="14" id="KW-0670">Pyruvate</keyword>
<dbReference type="Pfam" id="PF02776">
    <property type="entry name" value="TPP_enzyme_N"/>
    <property type="match status" value="1"/>
</dbReference>
<evidence type="ECO:0000256" key="4">
    <source>
        <dbReference type="ARBA" id="ARBA00022723"/>
    </source>
</evidence>
<feature type="domain" description="Thiamine pyrophosphate enzyme N-terminal TPP-binding" evidence="13">
    <location>
        <begin position="3"/>
        <end position="113"/>
    </location>
</feature>
<evidence type="ECO:0000256" key="10">
    <source>
        <dbReference type="RuleBase" id="RU362132"/>
    </source>
</evidence>
<reference evidence="14 15" key="1">
    <citation type="submission" date="2016-11" db="EMBL/GenBank/DDBJ databases">
        <authorList>
            <person name="Jaros S."/>
            <person name="Januszkiewicz K."/>
            <person name="Wedrychowicz H."/>
        </authorList>
    </citation>
    <scope>NUCLEOTIDE SEQUENCE [LARGE SCALE GENOMIC DNA]</scope>
    <source>
        <strain evidence="14 15">GAS242</strain>
    </source>
</reference>
<dbReference type="OrthoDB" id="4494979at2"/>
<accession>A0A1M5QZ21</accession>
<keyword evidence="6 9" id="KW-0460">Magnesium</keyword>
<feature type="binding site" evidence="9">
    <location>
        <position position="428"/>
    </location>
    <ligand>
        <name>Mg(2+)</name>
        <dbReference type="ChEBI" id="CHEBI:18420"/>
    </ligand>
</feature>
<dbReference type="InterPro" id="IPR029061">
    <property type="entry name" value="THDP-binding"/>
</dbReference>
<dbReference type="InterPro" id="IPR012110">
    <property type="entry name" value="PDC/IPDC-like"/>
</dbReference>
<evidence type="ECO:0000256" key="6">
    <source>
        <dbReference type="ARBA" id="ARBA00022842"/>
    </source>
</evidence>
<dbReference type="GO" id="GO:0005829">
    <property type="term" value="C:cytosol"/>
    <property type="evidence" value="ECO:0007669"/>
    <property type="project" value="TreeGrafter"/>
</dbReference>
<evidence type="ECO:0000256" key="2">
    <source>
        <dbReference type="ARBA" id="ARBA00001964"/>
    </source>
</evidence>
<dbReference type="Gene3D" id="3.40.50.970">
    <property type="match status" value="2"/>
</dbReference>
<feature type="domain" description="Thiamine pyrophosphate enzyme TPP-binding" evidence="12">
    <location>
        <begin position="382"/>
        <end position="517"/>
    </location>
</feature>
<evidence type="ECO:0000256" key="3">
    <source>
        <dbReference type="ARBA" id="ARBA00007812"/>
    </source>
</evidence>
<evidence type="ECO:0000256" key="1">
    <source>
        <dbReference type="ARBA" id="ARBA00001920"/>
    </source>
</evidence>
<organism evidence="14 15">
    <name type="scientific">Bradyrhizobium erythrophlei</name>
    <dbReference type="NCBI Taxonomy" id="1437360"/>
    <lineage>
        <taxon>Bacteria</taxon>
        <taxon>Pseudomonadati</taxon>
        <taxon>Pseudomonadota</taxon>
        <taxon>Alphaproteobacteria</taxon>
        <taxon>Hyphomicrobiales</taxon>
        <taxon>Nitrobacteraceae</taxon>
        <taxon>Bradyrhizobium</taxon>
    </lineage>
</organism>
<dbReference type="Pfam" id="PF02775">
    <property type="entry name" value="TPP_enzyme_C"/>
    <property type="match status" value="1"/>
</dbReference>
<dbReference type="EMBL" id="LT670818">
    <property type="protein sequence ID" value="SHH19106.1"/>
    <property type="molecule type" value="Genomic_DNA"/>
</dbReference>
<evidence type="ECO:0000313" key="15">
    <source>
        <dbReference type="Proteomes" id="UP000190675"/>
    </source>
</evidence>
<dbReference type="PANTHER" id="PTHR43452:SF30">
    <property type="entry name" value="PYRUVATE DECARBOXYLASE ISOZYME 1-RELATED"/>
    <property type="match status" value="1"/>
</dbReference>
<evidence type="ECO:0000259" key="11">
    <source>
        <dbReference type="Pfam" id="PF00205"/>
    </source>
</evidence>
<dbReference type="GO" id="GO:0030976">
    <property type="term" value="F:thiamine pyrophosphate binding"/>
    <property type="evidence" value="ECO:0007669"/>
    <property type="project" value="InterPro"/>
</dbReference>
<evidence type="ECO:0000256" key="7">
    <source>
        <dbReference type="ARBA" id="ARBA00023052"/>
    </source>
</evidence>
<sequence>MPTLANALLEGLRDHGAREIFGIPGDFVLPFFKTIEESNILPYFTLSHEPAVGFAADAAARYHGGVGVAVVTYGAGAFNLVNSIAGAYAERSPVVVIAGAPGARERAGGYLLHHQVRTVDTQLAVFREFTCDQAVLTDAATAPAEIARVLRNALEMSLPVYIEFPRDMVDARVEPVPLLPRRAADPEALAECAEEVLARIANAASPVLMVDVEIRRYGIEEQVAALARKLGLPVVTTFMGRGLLEAAGDVFAGTYLGAAGDPAVTRLVEDADLLLLFGVILSDTNFALSNRVTDPRRTIFAAGREVQIGHHIYRDLPLADLIAGLDARAKHRAPRQSRAGAGIVYPRGLPADDQPIAPSDIACAINDLFDRHGKMPMTADIGDCLFTAMEIDNTALAAPGYYAGMGFGVPAGFGVAATGLRPLVLVGDGAFQMTGWELGNCRRYGLDPIVVLFNNCSWEMLRVFQPESRFNDLDDWHFADIAHSLGGIGERVTTRRQLAAALDRAVAQRGQFSLIEVMLPRGATSDTLARFVTGFKAARERMAKS</sequence>
<dbReference type="GO" id="GO:0000949">
    <property type="term" value="P:aromatic amino acid family catabolic process to alcohol via Ehrlich pathway"/>
    <property type="evidence" value="ECO:0007669"/>
    <property type="project" value="TreeGrafter"/>
</dbReference>
<dbReference type="AlphaFoldDB" id="A0A1M5QZ21"/>
<evidence type="ECO:0000259" key="13">
    <source>
        <dbReference type="Pfam" id="PF02776"/>
    </source>
</evidence>
<comment type="similarity">
    <text evidence="3 10">Belongs to the TPP enzyme family.</text>
</comment>
<gene>
    <name evidence="14" type="ORF">SAMN05444169_6236</name>
</gene>
<keyword evidence="5" id="KW-0210">Decarboxylase</keyword>
<feature type="domain" description="Thiamine pyrophosphate enzyme central" evidence="11">
    <location>
        <begin position="194"/>
        <end position="318"/>
    </location>
</feature>
<feature type="binding site" evidence="9">
    <location>
        <position position="455"/>
    </location>
    <ligand>
        <name>Mg(2+)</name>
        <dbReference type="ChEBI" id="CHEBI:18420"/>
    </ligand>
</feature>
<dbReference type="SUPFAM" id="SSF52518">
    <property type="entry name" value="Thiamin diphosphate-binding fold (THDP-binding)"/>
    <property type="match status" value="2"/>
</dbReference>
<dbReference type="GO" id="GO:0047434">
    <property type="term" value="F:indolepyruvate decarboxylase activity"/>
    <property type="evidence" value="ECO:0007669"/>
    <property type="project" value="InterPro"/>
</dbReference>
<dbReference type="CDD" id="cd07038">
    <property type="entry name" value="TPP_PYR_PDC_IPDC_like"/>
    <property type="match status" value="1"/>
</dbReference>
<keyword evidence="4 9" id="KW-0479">Metal-binding</keyword>
<dbReference type="RefSeq" id="WP_079569212.1">
    <property type="nucleotide sequence ID" value="NZ_LT670818.1"/>
</dbReference>
<dbReference type="InterPro" id="IPR029035">
    <property type="entry name" value="DHS-like_NAD/FAD-binding_dom"/>
</dbReference>
<protein>
    <submittedName>
        <fullName evidence="14">Phenylpyruvate decarboxylase</fullName>
    </submittedName>
</protein>
<dbReference type="InterPro" id="IPR011766">
    <property type="entry name" value="TPP_enzyme_TPP-bd"/>
</dbReference>
<evidence type="ECO:0000259" key="12">
    <source>
        <dbReference type="Pfam" id="PF02775"/>
    </source>
</evidence>
<name>A0A1M5QZ21_9BRAD</name>
<dbReference type="GO" id="GO:0009851">
    <property type="term" value="P:auxin biosynthetic process"/>
    <property type="evidence" value="ECO:0007669"/>
    <property type="project" value="InterPro"/>
</dbReference>
<keyword evidence="7 10" id="KW-0786">Thiamine pyrophosphate</keyword>
<proteinExistence type="inferred from homology"/>
<evidence type="ECO:0000256" key="8">
    <source>
        <dbReference type="ARBA" id="ARBA00023239"/>
    </source>
</evidence>
<evidence type="ECO:0000256" key="9">
    <source>
        <dbReference type="PIRSR" id="PIRSR036565-2"/>
    </source>
</evidence>
<dbReference type="SUPFAM" id="SSF52467">
    <property type="entry name" value="DHS-like NAD/FAD-binding domain"/>
    <property type="match status" value="1"/>
</dbReference>
<dbReference type="NCBIfam" id="TIGR03394">
    <property type="entry name" value="indol_phenyl_DC"/>
    <property type="match status" value="1"/>
</dbReference>
<dbReference type="InterPro" id="IPR012000">
    <property type="entry name" value="Thiamin_PyroP_enz_cen_dom"/>
</dbReference>
<comment type="cofactor">
    <cofactor evidence="1">
        <name>a metal cation</name>
        <dbReference type="ChEBI" id="CHEBI:25213"/>
    </cofactor>
</comment>
<dbReference type="Proteomes" id="UP000190675">
    <property type="component" value="Chromosome I"/>
</dbReference>
<comment type="cofactor">
    <cofactor evidence="2">
        <name>thiamine diphosphate</name>
        <dbReference type="ChEBI" id="CHEBI:58937"/>
    </cofactor>
</comment>
<dbReference type="GO" id="GO:0004737">
    <property type="term" value="F:pyruvate decarboxylase activity"/>
    <property type="evidence" value="ECO:0007669"/>
    <property type="project" value="TreeGrafter"/>
</dbReference>
<dbReference type="InterPro" id="IPR012001">
    <property type="entry name" value="Thiamin_PyroP_enz_TPP-bd_dom"/>
</dbReference>
<comment type="cofactor">
    <cofactor evidence="9">
        <name>Mg(2+)</name>
        <dbReference type="ChEBI" id="CHEBI:18420"/>
    </cofactor>
    <text evidence="9">Binds 1 Mg(2+) per subunit.</text>
</comment>
<dbReference type="Gene3D" id="3.40.50.1220">
    <property type="entry name" value="TPP-binding domain"/>
    <property type="match status" value="1"/>
</dbReference>